<dbReference type="CDD" id="cd09008">
    <property type="entry name" value="MTAN"/>
    <property type="match status" value="1"/>
</dbReference>
<proteinExistence type="predicted"/>
<dbReference type="GO" id="GO:0008782">
    <property type="term" value="F:adenosylhomocysteine nucleosidase activity"/>
    <property type="evidence" value="ECO:0007669"/>
    <property type="project" value="TreeGrafter"/>
</dbReference>
<dbReference type="PANTHER" id="PTHR46832">
    <property type="entry name" value="5'-METHYLTHIOADENOSINE/S-ADENOSYLHOMOCYSTEINE NUCLEOSIDASE"/>
    <property type="match status" value="1"/>
</dbReference>
<dbReference type="HOGENOM" id="CLU_060897_0_0_11"/>
<dbReference type="Gene3D" id="3.40.50.1580">
    <property type="entry name" value="Nucleoside phosphorylase domain"/>
    <property type="match status" value="1"/>
</dbReference>
<feature type="domain" description="Nucleoside phosphorylase" evidence="2">
    <location>
        <begin position="2"/>
        <end position="224"/>
    </location>
</feature>
<comment type="caution">
    <text evidence="3">The sequence shown here is derived from an EMBL/GenBank/DDBJ whole genome shotgun (WGS) entry which is preliminary data.</text>
</comment>
<evidence type="ECO:0000256" key="1">
    <source>
        <dbReference type="SAM" id="MobiDB-lite"/>
    </source>
</evidence>
<dbReference type="InterPro" id="IPR035994">
    <property type="entry name" value="Nucleoside_phosphorylase_sf"/>
</dbReference>
<dbReference type="GO" id="GO:0008930">
    <property type="term" value="F:methylthioadenosine nucleosidase activity"/>
    <property type="evidence" value="ECO:0007669"/>
    <property type="project" value="TreeGrafter"/>
</dbReference>
<dbReference type="GO" id="GO:0009116">
    <property type="term" value="P:nucleoside metabolic process"/>
    <property type="evidence" value="ECO:0007669"/>
    <property type="project" value="InterPro"/>
</dbReference>
<evidence type="ECO:0000313" key="3">
    <source>
        <dbReference type="EMBL" id="EPJ38789.1"/>
    </source>
</evidence>
<feature type="region of interest" description="Disordered" evidence="1">
    <location>
        <begin position="231"/>
        <end position="281"/>
    </location>
</feature>
<gene>
    <name evidence="3" type="ORF">STAFG_4138</name>
</gene>
<sequence>MLTALSLEYAAVRAHLTDLRKREHRRGTRAEVGRLPGTPWSVALVEMGEGNLTAAALTERVMSWLEPEAVFFVGVAGGLKSDIALGDVVVATKVYAVHGGKETPEGFLVRPEAWRASHRLAAAARDALRDDPRAHLKPVAAGDVVLAAVESGLAEHLRRHYNDAAAMEMEGSGVVSAVHLAGGDALVIRGISDRADGDKSRVDAEGRQPRAAASAAAAVVAVLRELRPVGGRASVSGGFDDPEEGPHRGPAHGGDHLDFRGSTFHGPVIAKQMGRRDGERQ</sequence>
<dbReference type="GO" id="GO:0019284">
    <property type="term" value="P:L-methionine salvage from S-adenosylmethionine"/>
    <property type="evidence" value="ECO:0007669"/>
    <property type="project" value="TreeGrafter"/>
</dbReference>
<dbReference type="AlphaFoldDB" id="S4NK90"/>
<reference evidence="3 4" key="1">
    <citation type="submission" date="2013-02" db="EMBL/GenBank/DDBJ databases">
        <title>Draft Genome Sequence of Streptomyces afghaniensis, Which Produces Compounds of the Julimycin B-Complex.</title>
        <authorList>
            <person name="Gruening B.A."/>
            <person name="Praeg A."/>
            <person name="Erxleben A."/>
            <person name="Guenther S."/>
            <person name="Fiedler H.-P."/>
            <person name="Goodfellow M."/>
            <person name="Mueller M."/>
        </authorList>
    </citation>
    <scope>NUCLEOTIDE SEQUENCE [LARGE SCALE GENOMIC DNA]</scope>
    <source>
        <strain evidence="3 4">772</strain>
    </source>
</reference>
<organism evidence="3 4">
    <name type="scientific">Streptomyces afghaniensis 772</name>
    <dbReference type="NCBI Taxonomy" id="1283301"/>
    <lineage>
        <taxon>Bacteria</taxon>
        <taxon>Bacillati</taxon>
        <taxon>Actinomycetota</taxon>
        <taxon>Actinomycetes</taxon>
        <taxon>Kitasatosporales</taxon>
        <taxon>Streptomycetaceae</taxon>
        <taxon>Streptomyces</taxon>
    </lineage>
</organism>
<dbReference type="Proteomes" id="UP000015001">
    <property type="component" value="Unassembled WGS sequence"/>
</dbReference>
<dbReference type="PANTHER" id="PTHR46832:SF1">
    <property type="entry name" value="5'-METHYLTHIOADENOSINE_S-ADENOSYLHOMOCYSTEINE NUCLEOSIDASE"/>
    <property type="match status" value="1"/>
</dbReference>
<name>S4NK90_9ACTN</name>
<evidence type="ECO:0000259" key="2">
    <source>
        <dbReference type="Pfam" id="PF01048"/>
    </source>
</evidence>
<dbReference type="Pfam" id="PF01048">
    <property type="entry name" value="PNP_UDP_1"/>
    <property type="match status" value="1"/>
</dbReference>
<dbReference type="GO" id="GO:0005829">
    <property type="term" value="C:cytosol"/>
    <property type="evidence" value="ECO:0007669"/>
    <property type="project" value="TreeGrafter"/>
</dbReference>
<dbReference type="OrthoDB" id="44283at2"/>
<evidence type="ECO:0000313" key="4">
    <source>
        <dbReference type="Proteomes" id="UP000015001"/>
    </source>
</evidence>
<dbReference type="SUPFAM" id="SSF53167">
    <property type="entry name" value="Purine and uridine phosphorylases"/>
    <property type="match status" value="1"/>
</dbReference>
<dbReference type="PATRIC" id="fig|1283301.3.peg.4109"/>
<protein>
    <submittedName>
        <fullName evidence="3">Putative 5'-methylthioadenosine/S-adenosylhomocysteine nucleosidase</fullName>
    </submittedName>
</protein>
<keyword evidence="4" id="KW-1185">Reference proteome</keyword>
<dbReference type="InterPro" id="IPR000845">
    <property type="entry name" value="Nucleoside_phosphorylase_d"/>
</dbReference>
<dbReference type="EMBL" id="AOPY01001444">
    <property type="protein sequence ID" value="EPJ38789.1"/>
    <property type="molecule type" value="Genomic_DNA"/>
</dbReference>
<accession>S4NK90</accession>